<protein>
    <submittedName>
        <fullName evidence="1">Uncharacterized protein</fullName>
    </submittedName>
</protein>
<proteinExistence type="predicted"/>
<gene>
    <name evidence="1" type="ORF">APAL1065_LOCUS27541</name>
</gene>
<organism evidence="1">
    <name type="scientific">Entomoneis paludosa</name>
    <dbReference type="NCBI Taxonomy" id="265537"/>
    <lineage>
        <taxon>Eukaryota</taxon>
        <taxon>Sar</taxon>
        <taxon>Stramenopiles</taxon>
        <taxon>Ochrophyta</taxon>
        <taxon>Bacillariophyta</taxon>
        <taxon>Bacillariophyceae</taxon>
        <taxon>Bacillariophycidae</taxon>
        <taxon>Entomoneidaceae</taxon>
        <taxon>Entomoneis</taxon>
    </lineage>
</organism>
<dbReference type="AlphaFoldDB" id="A0A7S2YTV4"/>
<name>A0A7S2YTV4_9STRA</name>
<accession>A0A7S2YTV4</accession>
<sequence>MDVRDSIFQLDPFGPGSPPIKGLQVFQEHPNQTTKHWITNGPLSNCKGRETKPLWFNMPMLCSGTTIGTRAAMLKYLEAMYGEMKDWAAQTKCHFSLNGDDQSIHNYLFYTGQLPFANSIPNRVGIVNTAGVEGSVVFKAWRQQGMDEEGLEQGISANRPFPGATDKTWMGPKEYNLTDEFGFFTQADGTRSRVVHQADRFGMYYWHRWLPKQSFVQDPMARAARK</sequence>
<evidence type="ECO:0000313" key="1">
    <source>
        <dbReference type="EMBL" id="CAD9995451.1"/>
    </source>
</evidence>
<reference evidence="1" key="1">
    <citation type="submission" date="2021-01" db="EMBL/GenBank/DDBJ databases">
        <authorList>
            <person name="Corre E."/>
            <person name="Pelletier E."/>
            <person name="Niang G."/>
            <person name="Scheremetjew M."/>
            <person name="Finn R."/>
            <person name="Kale V."/>
            <person name="Holt S."/>
            <person name="Cochrane G."/>
            <person name="Meng A."/>
            <person name="Brown T."/>
            <person name="Cohen L."/>
        </authorList>
    </citation>
    <scope>NUCLEOTIDE SEQUENCE</scope>
    <source>
        <strain evidence="1">CCMP125</strain>
    </source>
</reference>
<dbReference type="EMBL" id="HBHT01041026">
    <property type="protein sequence ID" value="CAD9995451.1"/>
    <property type="molecule type" value="Transcribed_RNA"/>
</dbReference>